<accession>S8F739</accession>
<name>S8F739_FOMSC</name>
<sequence>MLGGCERWPAMCLSTAATPLRGARPDVATCSLGEASLAQARLQPSLALGSLRDRTVLLSAGARLGALGAYV</sequence>
<evidence type="ECO:0000313" key="1">
    <source>
        <dbReference type="EMBL" id="EPS97470.1"/>
    </source>
</evidence>
<reference evidence="1 2" key="1">
    <citation type="journal article" date="2012" name="Science">
        <title>The Paleozoic origin of enzymatic lignin decomposition reconstructed from 31 fungal genomes.</title>
        <authorList>
            <person name="Floudas D."/>
            <person name="Binder M."/>
            <person name="Riley R."/>
            <person name="Barry K."/>
            <person name="Blanchette R.A."/>
            <person name="Henrissat B."/>
            <person name="Martinez A.T."/>
            <person name="Otillar R."/>
            <person name="Spatafora J.W."/>
            <person name="Yadav J.S."/>
            <person name="Aerts A."/>
            <person name="Benoit I."/>
            <person name="Boyd A."/>
            <person name="Carlson A."/>
            <person name="Copeland A."/>
            <person name="Coutinho P.M."/>
            <person name="de Vries R.P."/>
            <person name="Ferreira P."/>
            <person name="Findley K."/>
            <person name="Foster B."/>
            <person name="Gaskell J."/>
            <person name="Glotzer D."/>
            <person name="Gorecki P."/>
            <person name="Heitman J."/>
            <person name="Hesse C."/>
            <person name="Hori C."/>
            <person name="Igarashi K."/>
            <person name="Jurgens J.A."/>
            <person name="Kallen N."/>
            <person name="Kersten P."/>
            <person name="Kohler A."/>
            <person name="Kuees U."/>
            <person name="Kumar T.K.A."/>
            <person name="Kuo A."/>
            <person name="LaButti K."/>
            <person name="Larrondo L.F."/>
            <person name="Lindquist E."/>
            <person name="Ling A."/>
            <person name="Lombard V."/>
            <person name="Lucas S."/>
            <person name="Lundell T."/>
            <person name="Martin R."/>
            <person name="McLaughlin D.J."/>
            <person name="Morgenstern I."/>
            <person name="Morin E."/>
            <person name="Murat C."/>
            <person name="Nagy L.G."/>
            <person name="Nolan M."/>
            <person name="Ohm R.A."/>
            <person name="Patyshakuliyeva A."/>
            <person name="Rokas A."/>
            <person name="Ruiz-Duenas F.J."/>
            <person name="Sabat G."/>
            <person name="Salamov A."/>
            <person name="Samejima M."/>
            <person name="Schmutz J."/>
            <person name="Slot J.C."/>
            <person name="St John F."/>
            <person name="Stenlid J."/>
            <person name="Sun H."/>
            <person name="Sun S."/>
            <person name="Syed K."/>
            <person name="Tsang A."/>
            <person name="Wiebenga A."/>
            <person name="Young D."/>
            <person name="Pisabarro A."/>
            <person name="Eastwood D.C."/>
            <person name="Martin F."/>
            <person name="Cullen D."/>
            <person name="Grigoriev I.V."/>
            <person name="Hibbett D.S."/>
        </authorList>
    </citation>
    <scope>NUCLEOTIDE SEQUENCE</scope>
    <source>
        <strain evidence="2">FP-58527</strain>
    </source>
</reference>
<dbReference type="AlphaFoldDB" id="S8F739"/>
<dbReference type="Proteomes" id="UP000015241">
    <property type="component" value="Unassembled WGS sequence"/>
</dbReference>
<dbReference type="InParanoid" id="S8F739"/>
<evidence type="ECO:0000313" key="2">
    <source>
        <dbReference type="Proteomes" id="UP000015241"/>
    </source>
</evidence>
<keyword evidence="2" id="KW-1185">Reference proteome</keyword>
<feature type="non-terminal residue" evidence="1">
    <location>
        <position position="71"/>
    </location>
</feature>
<protein>
    <submittedName>
        <fullName evidence="1">Uncharacterized protein</fullName>
    </submittedName>
</protein>
<organism evidence="1 2">
    <name type="scientific">Fomitopsis schrenkii</name>
    <name type="common">Brown rot fungus</name>
    <dbReference type="NCBI Taxonomy" id="2126942"/>
    <lineage>
        <taxon>Eukaryota</taxon>
        <taxon>Fungi</taxon>
        <taxon>Dikarya</taxon>
        <taxon>Basidiomycota</taxon>
        <taxon>Agaricomycotina</taxon>
        <taxon>Agaricomycetes</taxon>
        <taxon>Polyporales</taxon>
        <taxon>Fomitopsis</taxon>
    </lineage>
</organism>
<dbReference type="EMBL" id="KE504176">
    <property type="protein sequence ID" value="EPS97470.1"/>
    <property type="molecule type" value="Genomic_DNA"/>
</dbReference>
<gene>
    <name evidence="1" type="ORF">FOMPIDRAFT_1025065</name>
</gene>
<proteinExistence type="predicted"/>
<dbReference type="HOGENOM" id="CLU_2746905_0_0_1"/>